<gene>
    <name evidence="11" type="ORF">C5167_018879</name>
</gene>
<keyword evidence="6" id="KW-0156">Chromatin regulator</keyword>
<evidence type="ECO:0000256" key="6">
    <source>
        <dbReference type="ARBA" id="ARBA00022853"/>
    </source>
</evidence>
<organism evidence="11 12">
    <name type="scientific">Papaver somniferum</name>
    <name type="common">Opium poppy</name>
    <dbReference type="NCBI Taxonomy" id="3469"/>
    <lineage>
        <taxon>Eukaryota</taxon>
        <taxon>Viridiplantae</taxon>
        <taxon>Streptophyta</taxon>
        <taxon>Embryophyta</taxon>
        <taxon>Tracheophyta</taxon>
        <taxon>Spermatophyta</taxon>
        <taxon>Magnoliopsida</taxon>
        <taxon>Ranunculales</taxon>
        <taxon>Papaveraceae</taxon>
        <taxon>Papaveroideae</taxon>
        <taxon>Papaver</taxon>
    </lineage>
</organism>
<feature type="domain" description="MYST-type HAT" evidence="10">
    <location>
        <begin position="105"/>
        <end position="279"/>
    </location>
</feature>
<sequence length="279" mass="32075">MTRWIVKLTRMTQSRSKKKTPPPLPIPPLQAPLPPGSKLNCIKYQAPRPVKIISSVVLEVGSFEYFVIYVNPNAHRRTDEWVQLAQLDIETLMPNVEAVTPEELFRVRTVDFIQLHRNEIKTWYPSPVMSEFKDCIKLHVCECCLAFTNFKTQLKRHKKECQGRDPPGHEIYIDGQLSIDGAENKGYYDNLCHLGSMFLDIGISSETIESSMFYVLVVRDDLGYDLIAYFSEVKEMMEPYGSSRFLCLPPHQRRGYATLLHVSSKGGKMRVRFRIIASS</sequence>
<dbReference type="Pfam" id="PF17772">
    <property type="entry name" value="zf-MYST"/>
    <property type="match status" value="1"/>
</dbReference>
<keyword evidence="2" id="KW-0808">Transferase</keyword>
<dbReference type="Gene3D" id="3.40.630.30">
    <property type="match status" value="1"/>
</dbReference>
<keyword evidence="7 8" id="KW-0539">Nucleus</keyword>
<dbReference type="Gramene" id="RZC50451">
    <property type="protein sequence ID" value="RZC50451"/>
    <property type="gene ID" value="C5167_018879"/>
</dbReference>
<keyword evidence="3" id="KW-0479">Metal-binding</keyword>
<dbReference type="GO" id="GO:0000785">
    <property type="term" value="C:chromatin"/>
    <property type="evidence" value="ECO:0007669"/>
    <property type="project" value="TreeGrafter"/>
</dbReference>
<dbReference type="PANTHER" id="PTHR10615">
    <property type="entry name" value="HISTONE ACETYLTRANSFERASE"/>
    <property type="match status" value="1"/>
</dbReference>
<dbReference type="GO" id="GO:0005634">
    <property type="term" value="C:nucleus"/>
    <property type="evidence" value="ECO:0007669"/>
    <property type="project" value="UniProtKB-SubCell"/>
</dbReference>
<dbReference type="EMBL" id="CM010716">
    <property type="protein sequence ID" value="RZC50451.1"/>
    <property type="molecule type" value="Genomic_DNA"/>
</dbReference>
<comment type="subcellular location">
    <subcellularLocation>
        <location evidence="1 8">Nucleus</location>
    </subcellularLocation>
</comment>
<evidence type="ECO:0000313" key="11">
    <source>
        <dbReference type="EMBL" id="RZC50451.1"/>
    </source>
</evidence>
<evidence type="ECO:0000256" key="4">
    <source>
        <dbReference type="ARBA" id="ARBA00022771"/>
    </source>
</evidence>
<evidence type="ECO:0000256" key="5">
    <source>
        <dbReference type="ARBA" id="ARBA00022833"/>
    </source>
</evidence>
<dbReference type="GO" id="GO:0003682">
    <property type="term" value="F:chromatin binding"/>
    <property type="evidence" value="ECO:0007669"/>
    <property type="project" value="TreeGrafter"/>
</dbReference>
<comment type="catalytic activity">
    <reaction evidence="8">
        <text>L-lysyl-[protein] + acetyl-CoA = N(6)-acetyl-L-lysyl-[protein] + CoA + H(+)</text>
        <dbReference type="Rhea" id="RHEA:45948"/>
        <dbReference type="Rhea" id="RHEA-COMP:9752"/>
        <dbReference type="Rhea" id="RHEA-COMP:10731"/>
        <dbReference type="ChEBI" id="CHEBI:15378"/>
        <dbReference type="ChEBI" id="CHEBI:29969"/>
        <dbReference type="ChEBI" id="CHEBI:57287"/>
        <dbReference type="ChEBI" id="CHEBI:57288"/>
        <dbReference type="ChEBI" id="CHEBI:61930"/>
        <dbReference type="EC" id="2.3.1.48"/>
    </reaction>
</comment>
<dbReference type="AlphaFoldDB" id="A0A4Y7IRV1"/>
<evidence type="ECO:0000256" key="2">
    <source>
        <dbReference type="ARBA" id="ARBA00022679"/>
    </source>
</evidence>
<feature type="region of interest" description="Disordered" evidence="9">
    <location>
        <begin position="12"/>
        <end position="32"/>
    </location>
</feature>
<comment type="similarity">
    <text evidence="8">Belongs to the MYST (SAS/MOZ) family.</text>
</comment>
<dbReference type="InterPro" id="IPR016181">
    <property type="entry name" value="Acyl_CoA_acyltransferase"/>
</dbReference>
<evidence type="ECO:0000256" key="1">
    <source>
        <dbReference type="ARBA" id="ARBA00004123"/>
    </source>
</evidence>
<evidence type="ECO:0000256" key="9">
    <source>
        <dbReference type="SAM" id="MobiDB-lite"/>
    </source>
</evidence>
<evidence type="ECO:0000313" key="12">
    <source>
        <dbReference type="Proteomes" id="UP000316621"/>
    </source>
</evidence>
<dbReference type="GO" id="GO:0003712">
    <property type="term" value="F:transcription coregulator activity"/>
    <property type="evidence" value="ECO:0007669"/>
    <property type="project" value="TreeGrafter"/>
</dbReference>
<dbReference type="GO" id="GO:0006357">
    <property type="term" value="P:regulation of transcription by RNA polymerase II"/>
    <property type="evidence" value="ECO:0007669"/>
    <property type="project" value="TreeGrafter"/>
</dbReference>
<dbReference type="Gene3D" id="3.30.60.60">
    <property type="entry name" value="N-acetyl transferase-like"/>
    <property type="match status" value="1"/>
</dbReference>
<dbReference type="Proteomes" id="UP000316621">
    <property type="component" value="Chromosome 2"/>
</dbReference>
<dbReference type="InterPro" id="IPR002717">
    <property type="entry name" value="HAT_MYST-type"/>
</dbReference>
<dbReference type="InterPro" id="IPR016197">
    <property type="entry name" value="Chromo-like_dom_sf"/>
</dbReference>
<evidence type="ECO:0000256" key="8">
    <source>
        <dbReference type="RuleBase" id="RU361211"/>
    </source>
</evidence>
<dbReference type="SUPFAM" id="SSF54160">
    <property type="entry name" value="Chromo domain-like"/>
    <property type="match status" value="1"/>
</dbReference>
<dbReference type="PROSITE" id="PS51726">
    <property type="entry name" value="MYST_HAT"/>
    <property type="match status" value="1"/>
</dbReference>
<dbReference type="GO" id="GO:0008270">
    <property type="term" value="F:zinc ion binding"/>
    <property type="evidence" value="ECO:0007669"/>
    <property type="project" value="UniProtKB-KW"/>
</dbReference>
<accession>A0A4Y7IRV1</accession>
<dbReference type="SUPFAM" id="SSF55729">
    <property type="entry name" value="Acyl-CoA N-acyltransferases (Nat)"/>
    <property type="match status" value="1"/>
</dbReference>
<feature type="compositionally biased region" description="Pro residues" evidence="9">
    <location>
        <begin position="21"/>
        <end position="32"/>
    </location>
</feature>
<evidence type="ECO:0000259" key="10">
    <source>
        <dbReference type="PROSITE" id="PS51726"/>
    </source>
</evidence>
<dbReference type="EC" id="2.3.1.48" evidence="8"/>
<evidence type="ECO:0000256" key="7">
    <source>
        <dbReference type="ARBA" id="ARBA00023242"/>
    </source>
</evidence>
<dbReference type="Pfam" id="PF01853">
    <property type="entry name" value="MOZ_SAS"/>
    <property type="match status" value="1"/>
</dbReference>
<dbReference type="InterPro" id="IPR040706">
    <property type="entry name" value="Zf-MYST"/>
</dbReference>
<proteinExistence type="inferred from homology"/>
<dbReference type="STRING" id="3469.A0A4Y7IRV1"/>
<dbReference type="InterPro" id="IPR050603">
    <property type="entry name" value="MYST_HAT"/>
</dbReference>
<evidence type="ECO:0000256" key="3">
    <source>
        <dbReference type="ARBA" id="ARBA00022723"/>
    </source>
</evidence>
<reference evidence="11 12" key="1">
    <citation type="journal article" date="2018" name="Science">
        <title>The opium poppy genome and morphinan production.</title>
        <authorList>
            <person name="Guo L."/>
            <person name="Winzer T."/>
            <person name="Yang X."/>
            <person name="Li Y."/>
            <person name="Ning Z."/>
            <person name="He Z."/>
            <person name="Teodor R."/>
            <person name="Lu Y."/>
            <person name="Bowser T.A."/>
            <person name="Graham I.A."/>
            <person name="Ye K."/>
        </authorList>
    </citation>
    <scope>NUCLEOTIDE SEQUENCE [LARGE SCALE GENOMIC DNA]</scope>
    <source>
        <strain evidence="12">cv. HN1</strain>
        <tissue evidence="11">Leaves</tissue>
    </source>
</reference>
<dbReference type="InterPro" id="IPR025995">
    <property type="entry name" value="Tudor-knot"/>
</dbReference>
<keyword evidence="12" id="KW-1185">Reference proteome</keyword>
<dbReference type="PANTHER" id="PTHR10615:SF161">
    <property type="entry name" value="HISTONE ACETYLTRANSFERASE KAT7"/>
    <property type="match status" value="1"/>
</dbReference>
<protein>
    <recommendedName>
        <fullName evidence="8">Histone acetyltransferase</fullName>
        <ecNumber evidence="8">2.3.1.48</ecNumber>
    </recommendedName>
</protein>
<dbReference type="GO" id="GO:0004402">
    <property type="term" value="F:histone acetyltransferase activity"/>
    <property type="evidence" value="ECO:0007669"/>
    <property type="project" value="InterPro"/>
</dbReference>
<dbReference type="Pfam" id="PF11717">
    <property type="entry name" value="Tudor-knot"/>
    <property type="match status" value="1"/>
</dbReference>
<name>A0A4Y7IRV1_PAPSO</name>
<keyword evidence="5" id="KW-0862">Zinc</keyword>
<keyword evidence="4" id="KW-0863">Zinc-finger</keyword>